<gene>
    <name evidence="2" type="primary">P0705E11.14</name>
</gene>
<dbReference type="AlphaFoldDB" id="Q7XXM6"/>
<sequence length="182" mass="19870">MALEALWEMGSSDCPGACWLYLTSRGGGSREEEQRKLRLDSHRERASPRYVLTLAQVGLKADLFCSGYDMGRNLFICYSPAIDRGRRRPVAGRAPQPPPPPPPPPPRGAERRAPPARTSQHGHCPGILHGIIAVCRKRDASDALLVVVTVGIASGAVMASLRPSPSRRLYPPCLRYLSPTHD</sequence>
<reference evidence="3" key="1">
    <citation type="journal article" date="2005" name="Nature">
        <title>The map-based sequence of the rice genome.</title>
        <authorList>
            <consortium name="International rice genome sequencing project (IRGSP)"/>
            <person name="Matsumoto T."/>
            <person name="Wu J."/>
            <person name="Kanamori H."/>
            <person name="Katayose Y."/>
            <person name="Fujisawa M."/>
            <person name="Namiki N."/>
            <person name="Mizuno H."/>
            <person name="Yamamoto K."/>
            <person name="Antonio B.A."/>
            <person name="Baba T."/>
            <person name="Sakata K."/>
            <person name="Nagamura Y."/>
            <person name="Aoki H."/>
            <person name="Arikawa K."/>
            <person name="Arita K."/>
            <person name="Bito T."/>
            <person name="Chiden Y."/>
            <person name="Fujitsuka N."/>
            <person name="Fukunaka R."/>
            <person name="Hamada M."/>
            <person name="Harada C."/>
            <person name="Hayashi A."/>
            <person name="Hijishita S."/>
            <person name="Honda M."/>
            <person name="Hosokawa S."/>
            <person name="Ichikawa Y."/>
            <person name="Idonuma A."/>
            <person name="Iijima M."/>
            <person name="Ikeda M."/>
            <person name="Ikeno M."/>
            <person name="Ito K."/>
            <person name="Ito S."/>
            <person name="Ito T."/>
            <person name="Ito Y."/>
            <person name="Ito Y."/>
            <person name="Iwabuchi A."/>
            <person name="Kamiya K."/>
            <person name="Karasawa W."/>
            <person name="Kurita K."/>
            <person name="Katagiri S."/>
            <person name="Kikuta A."/>
            <person name="Kobayashi H."/>
            <person name="Kobayashi N."/>
            <person name="Machita K."/>
            <person name="Maehara T."/>
            <person name="Masukawa M."/>
            <person name="Mizubayashi T."/>
            <person name="Mukai Y."/>
            <person name="Nagasaki H."/>
            <person name="Nagata Y."/>
            <person name="Naito S."/>
            <person name="Nakashima M."/>
            <person name="Nakama Y."/>
            <person name="Nakamichi Y."/>
            <person name="Nakamura M."/>
            <person name="Meguro A."/>
            <person name="Negishi M."/>
            <person name="Ohta I."/>
            <person name="Ohta T."/>
            <person name="Okamoto M."/>
            <person name="Ono N."/>
            <person name="Saji S."/>
            <person name="Sakaguchi M."/>
            <person name="Sakai K."/>
            <person name="Shibata M."/>
            <person name="Shimokawa T."/>
            <person name="Song J."/>
            <person name="Takazaki Y."/>
            <person name="Terasawa K."/>
            <person name="Tsugane M."/>
            <person name="Tsuji K."/>
            <person name="Ueda S."/>
            <person name="Waki K."/>
            <person name="Yamagata H."/>
            <person name="Yamamoto M."/>
            <person name="Yamamoto S."/>
            <person name="Yamane H."/>
            <person name="Yoshiki S."/>
            <person name="Yoshihara R."/>
            <person name="Yukawa K."/>
            <person name="Zhong H."/>
            <person name="Yano M."/>
            <person name="Yuan Q."/>
            <person name="Ouyang S."/>
            <person name="Liu J."/>
            <person name="Jones K.M."/>
            <person name="Gansberger K."/>
            <person name="Moffat K."/>
            <person name="Hill J."/>
            <person name="Bera J."/>
            <person name="Fadrosh D."/>
            <person name="Jin S."/>
            <person name="Johri S."/>
            <person name="Kim M."/>
            <person name="Overton L."/>
            <person name="Reardon M."/>
            <person name="Tsitrin T."/>
            <person name="Vuong H."/>
            <person name="Weaver B."/>
            <person name="Ciecko A."/>
            <person name="Tallon L."/>
            <person name="Jackson J."/>
            <person name="Pai G."/>
            <person name="Aken S.V."/>
            <person name="Utterback T."/>
            <person name="Reidmuller S."/>
            <person name="Feldblyum T."/>
            <person name="Hsiao J."/>
            <person name="Zismann V."/>
            <person name="Iobst S."/>
            <person name="de Vazeille A.R."/>
            <person name="Buell C.R."/>
            <person name="Ying K."/>
            <person name="Li Y."/>
            <person name="Lu T."/>
            <person name="Huang Y."/>
            <person name="Zhao Q."/>
            <person name="Feng Q."/>
            <person name="Zhang L."/>
            <person name="Zhu J."/>
            <person name="Weng Q."/>
            <person name="Mu J."/>
            <person name="Lu Y."/>
            <person name="Fan D."/>
            <person name="Liu Y."/>
            <person name="Guan J."/>
            <person name="Zhang Y."/>
            <person name="Yu S."/>
            <person name="Liu X."/>
            <person name="Zhang Y."/>
            <person name="Hong G."/>
            <person name="Han B."/>
            <person name="Choisne N."/>
            <person name="Demange N."/>
            <person name="Orjeda G."/>
            <person name="Samain S."/>
            <person name="Cattolico L."/>
            <person name="Pelletier E."/>
            <person name="Couloux A."/>
            <person name="Segurens B."/>
            <person name="Wincker P."/>
            <person name="D'Hont A."/>
            <person name="Scarpelli C."/>
            <person name="Weissenbach J."/>
            <person name="Salanoubat M."/>
            <person name="Quetier F."/>
            <person name="Yu Y."/>
            <person name="Kim H.R."/>
            <person name="Rambo T."/>
            <person name="Currie J."/>
            <person name="Collura K."/>
            <person name="Luo M."/>
            <person name="Yang T."/>
            <person name="Ammiraju J.S.S."/>
            <person name="Engler F."/>
            <person name="Soderlund C."/>
            <person name="Wing R.A."/>
            <person name="Palmer L.E."/>
            <person name="de la Bastide M."/>
            <person name="Spiegel L."/>
            <person name="Nascimento L."/>
            <person name="Zutavern T."/>
            <person name="O'Shaughnessy A."/>
            <person name="Dike S."/>
            <person name="Dedhia N."/>
            <person name="Preston R."/>
            <person name="Balija V."/>
            <person name="McCombie W.R."/>
            <person name="Chow T."/>
            <person name="Chen H."/>
            <person name="Chung M."/>
            <person name="Chen C."/>
            <person name="Shaw J."/>
            <person name="Wu H."/>
            <person name="Hsiao K."/>
            <person name="Chao Y."/>
            <person name="Chu M."/>
            <person name="Cheng C."/>
            <person name="Hour A."/>
            <person name="Lee P."/>
            <person name="Lin S."/>
            <person name="Lin Y."/>
            <person name="Liou J."/>
            <person name="Liu S."/>
            <person name="Hsing Y."/>
            <person name="Raghuvanshi S."/>
            <person name="Mohanty A."/>
            <person name="Bharti A.K."/>
            <person name="Gaur A."/>
            <person name="Gupta V."/>
            <person name="Kumar D."/>
            <person name="Ravi V."/>
            <person name="Vij S."/>
            <person name="Kapur A."/>
            <person name="Khurana P."/>
            <person name="Khurana P."/>
            <person name="Khurana J.P."/>
            <person name="Tyagi A.K."/>
            <person name="Gaikwad K."/>
            <person name="Singh A."/>
            <person name="Dalal V."/>
            <person name="Srivastava S."/>
            <person name="Dixit A."/>
            <person name="Pal A.K."/>
            <person name="Ghazi I.A."/>
            <person name="Yadav M."/>
            <person name="Pandit A."/>
            <person name="Bhargava A."/>
            <person name="Sureshbabu K."/>
            <person name="Batra K."/>
            <person name="Sharma T.R."/>
            <person name="Mohapatra T."/>
            <person name="Singh N.K."/>
            <person name="Messing J."/>
            <person name="Nelson A.B."/>
            <person name="Fuks G."/>
            <person name="Kavchok S."/>
            <person name="Keizer G."/>
            <person name="Linton E."/>
            <person name="Llaca V."/>
            <person name="Song R."/>
            <person name="Tanyolac B."/>
            <person name="Young S."/>
            <person name="Ho-Il K."/>
            <person name="Hahn J.H."/>
            <person name="Sangsakoo G."/>
            <person name="Vanavichit A."/>
            <person name="de Mattos Luiz.A.T."/>
            <person name="Zimmer P.D."/>
            <person name="Malone G."/>
            <person name="Dellagostin O."/>
            <person name="de Oliveira A.C."/>
            <person name="Bevan M."/>
            <person name="Bancroft I."/>
            <person name="Minx P."/>
            <person name="Cordum H."/>
            <person name="Wilson R."/>
            <person name="Cheng Z."/>
            <person name="Jin W."/>
            <person name="Jiang J."/>
            <person name="Leong S.A."/>
            <person name="Iwama H."/>
            <person name="Gojobori T."/>
            <person name="Itoh T."/>
            <person name="Niimura Y."/>
            <person name="Fujii Y."/>
            <person name="Habara T."/>
            <person name="Sakai H."/>
            <person name="Sato Y."/>
            <person name="Wilson G."/>
            <person name="Kumar K."/>
            <person name="McCouch S."/>
            <person name="Juretic N."/>
            <person name="Hoen D."/>
            <person name="Wright S."/>
            <person name="Bruskiewich R."/>
            <person name="Bureau T."/>
            <person name="Miyao A."/>
            <person name="Hirochika H."/>
            <person name="Nishikawa T."/>
            <person name="Kadowaki K."/>
            <person name="Sugiura M."/>
            <person name="Burr B."/>
            <person name="Sasaki T."/>
        </authorList>
    </citation>
    <scope>NUCLEOTIDE SEQUENCE [LARGE SCALE GENOMIC DNA]</scope>
    <source>
        <strain evidence="3">cv. Nipponbare</strain>
    </source>
</reference>
<proteinExistence type="predicted"/>
<accession>Q7XXM6</accession>
<organism evidence="2 3">
    <name type="scientific">Oryza sativa subsp. japonica</name>
    <name type="common">Rice</name>
    <dbReference type="NCBI Taxonomy" id="39947"/>
    <lineage>
        <taxon>Eukaryota</taxon>
        <taxon>Viridiplantae</taxon>
        <taxon>Streptophyta</taxon>
        <taxon>Embryophyta</taxon>
        <taxon>Tracheophyta</taxon>
        <taxon>Spermatophyta</taxon>
        <taxon>Magnoliopsida</taxon>
        <taxon>Liliopsida</taxon>
        <taxon>Poales</taxon>
        <taxon>Poaceae</taxon>
        <taxon>BOP clade</taxon>
        <taxon>Oryzoideae</taxon>
        <taxon>Oryzeae</taxon>
        <taxon>Oryzinae</taxon>
        <taxon>Oryza</taxon>
        <taxon>Oryza sativa</taxon>
    </lineage>
</organism>
<evidence type="ECO:0000313" key="3">
    <source>
        <dbReference type="Proteomes" id="UP000000763"/>
    </source>
</evidence>
<dbReference type="Proteomes" id="UP000000763">
    <property type="component" value="Chromosome 9"/>
</dbReference>
<feature type="region of interest" description="Disordered" evidence="1">
    <location>
        <begin position="87"/>
        <end position="122"/>
    </location>
</feature>
<name>Q7XXM6_ORYSJ</name>
<dbReference type="EMBL" id="AP006548">
    <property type="protein sequence ID" value="BAC79163.1"/>
    <property type="molecule type" value="Genomic_DNA"/>
</dbReference>
<evidence type="ECO:0000256" key="1">
    <source>
        <dbReference type="SAM" id="MobiDB-lite"/>
    </source>
</evidence>
<evidence type="ECO:0000313" key="2">
    <source>
        <dbReference type="EMBL" id="BAC79163.1"/>
    </source>
</evidence>
<protein>
    <submittedName>
        <fullName evidence="2">Uncharacterized protein</fullName>
    </submittedName>
</protein>
<feature type="compositionally biased region" description="Pro residues" evidence="1">
    <location>
        <begin position="95"/>
        <end position="107"/>
    </location>
</feature>
<reference evidence="3" key="2">
    <citation type="journal article" date="2008" name="Nucleic Acids Res.">
        <title>The rice annotation project database (RAP-DB): 2008 update.</title>
        <authorList>
            <consortium name="The rice annotation project (RAP)"/>
        </authorList>
    </citation>
    <scope>GENOME REANNOTATION</scope>
    <source>
        <strain evidence="3">cv. Nipponbare</strain>
    </source>
</reference>